<keyword evidence="5 7" id="KW-1133">Transmembrane helix</keyword>
<feature type="transmembrane region" description="Helical" evidence="7">
    <location>
        <begin position="105"/>
        <end position="127"/>
    </location>
</feature>
<keyword evidence="6 7" id="KW-0472">Membrane</keyword>
<evidence type="ECO:0000256" key="1">
    <source>
        <dbReference type="ARBA" id="ARBA00004651"/>
    </source>
</evidence>
<feature type="transmembrane region" description="Helical" evidence="7">
    <location>
        <begin position="72"/>
        <end position="93"/>
    </location>
</feature>
<evidence type="ECO:0000256" key="5">
    <source>
        <dbReference type="ARBA" id="ARBA00022989"/>
    </source>
</evidence>
<keyword evidence="10" id="KW-1185">Reference proteome</keyword>
<dbReference type="PROSITE" id="PS50928">
    <property type="entry name" value="ABC_TM1"/>
    <property type="match status" value="1"/>
</dbReference>
<evidence type="ECO:0000256" key="6">
    <source>
        <dbReference type="ARBA" id="ARBA00023136"/>
    </source>
</evidence>
<evidence type="ECO:0000259" key="8">
    <source>
        <dbReference type="PROSITE" id="PS50928"/>
    </source>
</evidence>
<comment type="caution">
    <text evidence="9">The sequence shown here is derived from an EMBL/GenBank/DDBJ whole genome shotgun (WGS) entry which is preliminary data.</text>
</comment>
<evidence type="ECO:0000256" key="7">
    <source>
        <dbReference type="RuleBase" id="RU363032"/>
    </source>
</evidence>
<dbReference type="InterPro" id="IPR000515">
    <property type="entry name" value="MetI-like"/>
</dbReference>
<feature type="transmembrane region" description="Helical" evidence="7">
    <location>
        <begin position="239"/>
        <end position="260"/>
    </location>
</feature>
<organism evidence="9 10">
    <name type="scientific">Cohnella silvisoli</name>
    <dbReference type="NCBI Taxonomy" id="2873699"/>
    <lineage>
        <taxon>Bacteria</taxon>
        <taxon>Bacillati</taxon>
        <taxon>Bacillota</taxon>
        <taxon>Bacilli</taxon>
        <taxon>Bacillales</taxon>
        <taxon>Paenibacillaceae</taxon>
        <taxon>Cohnella</taxon>
    </lineage>
</organism>
<evidence type="ECO:0000313" key="10">
    <source>
        <dbReference type="Proteomes" id="UP001493487"/>
    </source>
</evidence>
<comment type="subcellular location">
    <subcellularLocation>
        <location evidence="1 7">Cell membrane</location>
        <topology evidence="1 7">Multi-pass membrane protein</topology>
    </subcellularLocation>
</comment>
<dbReference type="CDD" id="cd06261">
    <property type="entry name" value="TM_PBP2"/>
    <property type="match status" value="1"/>
</dbReference>
<dbReference type="PANTHER" id="PTHR43744:SF8">
    <property type="entry name" value="SN-GLYCEROL-3-PHOSPHATE TRANSPORT SYSTEM PERMEASE PROTEIN UGPE"/>
    <property type="match status" value="1"/>
</dbReference>
<gene>
    <name evidence="9" type="ORF">QJS35_11615</name>
</gene>
<name>A0ABV1KSH3_9BACL</name>
<feature type="transmembrane region" description="Helical" evidence="7">
    <location>
        <begin position="12"/>
        <end position="33"/>
    </location>
</feature>
<evidence type="ECO:0000313" key="9">
    <source>
        <dbReference type="EMBL" id="MEQ4483043.1"/>
    </source>
</evidence>
<dbReference type="EMBL" id="JASKHM010000006">
    <property type="protein sequence ID" value="MEQ4483043.1"/>
    <property type="molecule type" value="Genomic_DNA"/>
</dbReference>
<accession>A0ABV1KSH3</accession>
<keyword evidence="4 7" id="KW-0812">Transmembrane</keyword>
<dbReference type="RefSeq" id="WP_232184157.1">
    <property type="nucleotide sequence ID" value="NZ_JAIOAP010000002.1"/>
</dbReference>
<sequence>MVRNINRGVLKAVLIVLGIGWIFPLIWMVLISFKKPGEVYGSPFRLPKQWIFDNYPNALKSFDFTLYFTNSVIYSVGTILITLILGSMFAYCVARMNWKFKSVALSYVALGLIIPAQVTIIPLFMLLRSLHIKDTHLGLILPYSAFALSLCVMMLYAFFRTVPKEMEEAAIMDGCNVYGAFFRIILPIIMPAIATQIVLIFMNTWNEFFMAFILTGQEEFRPLPIGLLNFFVGRGTPEWGMIGAVMVVSSVPTILVYLGFSEKIENALTAGAVLK</sequence>
<evidence type="ECO:0000256" key="4">
    <source>
        <dbReference type="ARBA" id="ARBA00022692"/>
    </source>
</evidence>
<reference evidence="9 10" key="1">
    <citation type="journal article" date="2023" name="Genome Announc.">
        <title>Pan-Genome Analyses of the Genus Cohnella and Proposal of the Novel Species Cohnella silvisoli sp. nov., Isolated from Forest Soil.</title>
        <authorList>
            <person name="Wang C."/>
            <person name="Mao L."/>
            <person name="Bao G."/>
            <person name="Zhu H."/>
        </authorList>
    </citation>
    <scope>NUCLEOTIDE SEQUENCE [LARGE SCALE GENOMIC DNA]</scope>
    <source>
        <strain evidence="9 10">NL03-T5-1</strain>
    </source>
</reference>
<keyword evidence="3" id="KW-1003">Cell membrane</keyword>
<keyword evidence="2 7" id="KW-0813">Transport</keyword>
<evidence type="ECO:0000256" key="2">
    <source>
        <dbReference type="ARBA" id="ARBA00022448"/>
    </source>
</evidence>
<dbReference type="SUPFAM" id="SSF161098">
    <property type="entry name" value="MetI-like"/>
    <property type="match status" value="1"/>
</dbReference>
<dbReference type="InterPro" id="IPR035906">
    <property type="entry name" value="MetI-like_sf"/>
</dbReference>
<dbReference type="Pfam" id="PF00528">
    <property type="entry name" value="BPD_transp_1"/>
    <property type="match status" value="1"/>
</dbReference>
<feature type="domain" description="ABC transmembrane type-1" evidence="8">
    <location>
        <begin position="68"/>
        <end position="260"/>
    </location>
</feature>
<dbReference type="Gene3D" id="1.10.3720.10">
    <property type="entry name" value="MetI-like"/>
    <property type="match status" value="1"/>
</dbReference>
<feature type="transmembrane region" description="Helical" evidence="7">
    <location>
        <begin position="180"/>
        <end position="202"/>
    </location>
</feature>
<evidence type="ECO:0000256" key="3">
    <source>
        <dbReference type="ARBA" id="ARBA00022475"/>
    </source>
</evidence>
<comment type="similarity">
    <text evidence="7">Belongs to the binding-protein-dependent transport system permease family.</text>
</comment>
<dbReference type="PANTHER" id="PTHR43744">
    <property type="entry name" value="ABC TRANSPORTER PERMEASE PROTEIN MG189-RELATED-RELATED"/>
    <property type="match status" value="1"/>
</dbReference>
<dbReference type="Proteomes" id="UP001493487">
    <property type="component" value="Unassembled WGS sequence"/>
</dbReference>
<protein>
    <submittedName>
        <fullName evidence="9">Carbohydrate ABC transporter permease</fullName>
    </submittedName>
</protein>
<feature type="transmembrane region" description="Helical" evidence="7">
    <location>
        <begin position="139"/>
        <end position="159"/>
    </location>
</feature>
<proteinExistence type="inferred from homology"/>